<dbReference type="EnsemblMetazoa" id="XM_038017053.1">
    <property type="protein sequence ID" value="XP_037872981.1"/>
    <property type="gene ID" value="LOC101738830"/>
</dbReference>
<comment type="subcellular location">
    <subcellularLocation>
        <location evidence="1">Cell membrane</location>
        <topology evidence="1">Multi-pass membrane protein</topology>
    </subcellularLocation>
</comment>
<keyword evidence="12" id="KW-1185">Reference proteome</keyword>
<evidence type="ECO:0000256" key="7">
    <source>
        <dbReference type="ARBA" id="ARBA00023136"/>
    </source>
</evidence>
<dbReference type="Gene3D" id="1.20.1250.20">
    <property type="entry name" value="MFS general substrate transporter like domains"/>
    <property type="match status" value="1"/>
</dbReference>
<dbReference type="InterPro" id="IPR005828">
    <property type="entry name" value="MFS_sugar_transport-like"/>
</dbReference>
<evidence type="ECO:0000256" key="3">
    <source>
        <dbReference type="ARBA" id="ARBA00022475"/>
    </source>
</evidence>
<feature type="region of interest" description="Disordered" evidence="8">
    <location>
        <begin position="500"/>
        <end position="529"/>
    </location>
</feature>
<dbReference type="GO" id="GO:0022857">
    <property type="term" value="F:transmembrane transporter activity"/>
    <property type="evidence" value="ECO:0007669"/>
    <property type="project" value="InterPro"/>
</dbReference>
<organism evidence="11 12">
    <name type="scientific">Bombyx mori</name>
    <name type="common">Silk moth</name>
    <dbReference type="NCBI Taxonomy" id="7091"/>
    <lineage>
        <taxon>Eukaryota</taxon>
        <taxon>Metazoa</taxon>
        <taxon>Ecdysozoa</taxon>
        <taxon>Arthropoda</taxon>
        <taxon>Hexapoda</taxon>
        <taxon>Insecta</taxon>
        <taxon>Pterygota</taxon>
        <taxon>Neoptera</taxon>
        <taxon>Endopterygota</taxon>
        <taxon>Lepidoptera</taxon>
        <taxon>Glossata</taxon>
        <taxon>Ditrysia</taxon>
        <taxon>Bombycoidea</taxon>
        <taxon>Bombycidae</taxon>
        <taxon>Bombycinae</taxon>
        <taxon>Bombyx</taxon>
    </lineage>
</organism>
<dbReference type="Pfam" id="PF00083">
    <property type="entry name" value="Sugar_tr"/>
    <property type="match status" value="1"/>
</dbReference>
<feature type="domain" description="Major facilitator superfamily (MFS) profile" evidence="10">
    <location>
        <begin position="60"/>
        <end position="493"/>
    </location>
</feature>
<dbReference type="PROSITE" id="PS00217">
    <property type="entry name" value="SUGAR_TRANSPORT_2"/>
    <property type="match status" value="1"/>
</dbReference>
<feature type="transmembrane region" description="Helical" evidence="9">
    <location>
        <begin position="214"/>
        <end position="235"/>
    </location>
</feature>
<keyword evidence="2" id="KW-0813">Transport</keyword>
<dbReference type="KEGG" id="bmor:101738830"/>
<feature type="transmembrane region" description="Helical" evidence="9">
    <location>
        <begin position="101"/>
        <end position="120"/>
    </location>
</feature>
<feature type="transmembrane region" description="Helical" evidence="9">
    <location>
        <begin position="470"/>
        <end position="489"/>
    </location>
</feature>
<dbReference type="InterPro" id="IPR050549">
    <property type="entry name" value="MFS_Trehalose_Transporter"/>
</dbReference>
<evidence type="ECO:0000256" key="2">
    <source>
        <dbReference type="ARBA" id="ARBA00022448"/>
    </source>
</evidence>
<keyword evidence="4" id="KW-0762">Sugar transport</keyword>
<evidence type="ECO:0000256" key="1">
    <source>
        <dbReference type="ARBA" id="ARBA00004651"/>
    </source>
</evidence>
<feature type="transmembrane region" description="Helical" evidence="9">
    <location>
        <begin position="397"/>
        <end position="416"/>
    </location>
</feature>
<proteinExistence type="predicted"/>
<sequence>MYVHVYTYCISTRTRTVIVAVCSFYTRTFYCYKTETSHVTVIYILITISEMAESTKRKVQYLAGICASLTFMFTGATLAWPSPAIPKLSSGEAGVKITDEQISWVVSLHGLGALLGSYGGQLLNERVGRRKTIFVSSAPGILGAIMIFFSKMPVVMYLARFLMGASTGVIAVVTMIYVTEIADKEIRGALGMIIQVMNNFGCLIIYSVGPFVSYTFLNSILITIPIIYVLACLWIPESPYYHLKDGRIAAARKEFRVLKGSKNEKWIDEQFNVIRIHVQENMESKSSVKELLTNTKYRKAIYIVLGLKILQYMTGILVIQSYLEAIFTQSSSISGPLASIVYGFVQILACIGATFLTRWIGRRILMFVSCLGVSLSMTLVGLYFYLKDVVKVQPETLASLFPVPLIGIIGFNILYANGLGNLPYVMQVELFPVNVKAVASSLATMLACVFSFVVTKFYQVVKDSFGHYSVFWSFAFVGYAGLFFVYFCVPETKDKTLEEVQDNMEKRSPEERALRERNIDECDHREEAK</sequence>
<dbReference type="InterPro" id="IPR005829">
    <property type="entry name" value="Sugar_transporter_CS"/>
</dbReference>
<dbReference type="PANTHER" id="PTHR48021:SF46">
    <property type="entry name" value="MAJOR FACILITATOR SUPERFAMILY (MFS) PROFILE DOMAIN-CONTAINING PROTEIN"/>
    <property type="match status" value="1"/>
</dbReference>
<protein>
    <recommendedName>
        <fullName evidence="10">Major facilitator superfamily (MFS) profile domain-containing protein</fullName>
    </recommendedName>
</protein>
<feature type="transmembrane region" description="Helical" evidence="9">
    <location>
        <begin position="61"/>
        <end position="81"/>
    </location>
</feature>
<keyword evidence="7 9" id="KW-0472">Membrane</keyword>
<feature type="transmembrane region" description="Helical" evidence="9">
    <location>
        <begin position="335"/>
        <end position="357"/>
    </location>
</feature>
<dbReference type="Proteomes" id="UP000005204">
    <property type="component" value="Unassembled WGS sequence"/>
</dbReference>
<dbReference type="RefSeq" id="XP_037872981.1">
    <property type="nucleotide sequence ID" value="XM_038017053.2"/>
</dbReference>
<evidence type="ECO:0000256" key="9">
    <source>
        <dbReference type="SAM" id="Phobius"/>
    </source>
</evidence>
<dbReference type="FunFam" id="1.20.1250.20:FF:000218">
    <property type="entry name" value="facilitated trehalose transporter Tret1"/>
    <property type="match status" value="1"/>
</dbReference>
<accession>A0A8R2QZD5</accession>
<keyword evidence="3" id="KW-1003">Cell membrane</keyword>
<evidence type="ECO:0000313" key="12">
    <source>
        <dbReference type="Proteomes" id="UP000005204"/>
    </source>
</evidence>
<feature type="transmembrane region" description="Helical" evidence="9">
    <location>
        <begin position="155"/>
        <end position="178"/>
    </location>
</feature>
<dbReference type="GeneID" id="101738830"/>
<dbReference type="PROSITE" id="PS50850">
    <property type="entry name" value="MFS"/>
    <property type="match status" value="1"/>
</dbReference>
<dbReference type="AlphaFoldDB" id="A0A8R2QZD5"/>
<keyword evidence="6 9" id="KW-1133">Transmembrane helix</keyword>
<evidence type="ECO:0000256" key="5">
    <source>
        <dbReference type="ARBA" id="ARBA00022692"/>
    </source>
</evidence>
<dbReference type="InterPro" id="IPR020846">
    <property type="entry name" value="MFS_dom"/>
</dbReference>
<reference evidence="11" key="2">
    <citation type="submission" date="2022-06" db="UniProtKB">
        <authorList>
            <consortium name="EnsemblMetazoa"/>
        </authorList>
    </citation>
    <scope>IDENTIFICATION</scope>
    <source>
        <strain evidence="11">p50T (Dazao)</strain>
    </source>
</reference>
<dbReference type="InterPro" id="IPR036259">
    <property type="entry name" value="MFS_trans_sf"/>
</dbReference>
<keyword evidence="5 9" id="KW-0812">Transmembrane</keyword>
<dbReference type="SUPFAM" id="SSF103473">
    <property type="entry name" value="MFS general substrate transporter"/>
    <property type="match status" value="1"/>
</dbReference>
<evidence type="ECO:0000256" key="6">
    <source>
        <dbReference type="ARBA" id="ARBA00022989"/>
    </source>
</evidence>
<feature type="transmembrane region" description="Helical" evidence="9">
    <location>
        <begin position="437"/>
        <end position="458"/>
    </location>
</feature>
<evidence type="ECO:0000256" key="8">
    <source>
        <dbReference type="SAM" id="MobiDB-lite"/>
    </source>
</evidence>
<feature type="transmembrane region" description="Helical" evidence="9">
    <location>
        <begin position="300"/>
        <end position="323"/>
    </location>
</feature>
<name>A0A8R2QZD5_BOMMO</name>
<feature type="transmembrane region" description="Helical" evidence="9">
    <location>
        <begin position="364"/>
        <end position="385"/>
    </location>
</feature>
<evidence type="ECO:0000313" key="11">
    <source>
        <dbReference type="EnsemblMetazoa" id="XP_037872981.1"/>
    </source>
</evidence>
<evidence type="ECO:0000259" key="10">
    <source>
        <dbReference type="PROSITE" id="PS50850"/>
    </source>
</evidence>
<reference evidence="12" key="1">
    <citation type="journal article" date="2008" name="Insect Biochem. Mol. Biol.">
        <title>The genome of a lepidopteran model insect, the silkworm Bombyx mori.</title>
        <authorList>
            <consortium name="International Silkworm Genome Consortium"/>
        </authorList>
    </citation>
    <scope>NUCLEOTIDE SEQUENCE [LARGE SCALE GENOMIC DNA]</scope>
    <source>
        <strain evidence="12">p50T</strain>
    </source>
</reference>
<feature type="transmembrane region" description="Helical" evidence="9">
    <location>
        <begin position="132"/>
        <end position="149"/>
    </location>
</feature>
<evidence type="ECO:0000256" key="4">
    <source>
        <dbReference type="ARBA" id="ARBA00022597"/>
    </source>
</evidence>
<feature type="transmembrane region" description="Helical" evidence="9">
    <location>
        <begin position="190"/>
        <end position="208"/>
    </location>
</feature>
<dbReference type="GO" id="GO:0005886">
    <property type="term" value="C:plasma membrane"/>
    <property type="evidence" value="ECO:0007669"/>
    <property type="project" value="UniProtKB-SubCell"/>
</dbReference>
<dbReference type="PANTHER" id="PTHR48021">
    <property type="match status" value="1"/>
</dbReference>